<evidence type="ECO:0000313" key="2">
    <source>
        <dbReference type="EMBL" id="KAG0152354.1"/>
    </source>
</evidence>
<feature type="compositionally biased region" description="Acidic residues" evidence="1">
    <location>
        <begin position="84"/>
        <end position="94"/>
    </location>
</feature>
<gene>
    <name evidence="2" type="ORF">CROQUDRAFT_649746</name>
</gene>
<comment type="caution">
    <text evidence="2">The sequence shown here is derived from an EMBL/GenBank/DDBJ whole genome shotgun (WGS) entry which is preliminary data.</text>
</comment>
<proteinExistence type="predicted"/>
<evidence type="ECO:0000256" key="1">
    <source>
        <dbReference type="SAM" id="MobiDB-lite"/>
    </source>
</evidence>
<dbReference type="OrthoDB" id="2502295at2759"/>
<name>A0A9P6NUU6_9BASI</name>
<protein>
    <submittedName>
        <fullName evidence="2">Uncharacterized protein</fullName>
    </submittedName>
</protein>
<reference evidence="2" key="1">
    <citation type="submission" date="2013-11" db="EMBL/GenBank/DDBJ databases">
        <title>Genome sequence of the fusiform rust pathogen reveals effectors for host alternation and coevolution with pine.</title>
        <authorList>
            <consortium name="DOE Joint Genome Institute"/>
            <person name="Smith K."/>
            <person name="Pendleton A."/>
            <person name="Kubisiak T."/>
            <person name="Anderson C."/>
            <person name="Salamov A."/>
            <person name="Aerts A."/>
            <person name="Riley R."/>
            <person name="Clum A."/>
            <person name="Lindquist E."/>
            <person name="Ence D."/>
            <person name="Campbell M."/>
            <person name="Kronenberg Z."/>
            <person name="Feau N."/>
            <person name="Dhillon B."/>
            <person name="Hamelin R."/>
            <person name="Burleigh J."/>
            <person name="Smith J."/>
            <person name="Yandell M."/>
            <person name="Nelson C."/>
            <person name="Grigoriev I."/>
            <person name="Davis J."/>
        </authorList>
    </citation>
    <scope>NUCLEOTIDE SEQUENCE</scope>
    <source>
        <strain evidence="2">G11</strain>
    </source>
</reference>
<accession>A0A9P6NUU6</accession>
<dbReference type="EMBL" id="MU167208">
    <property type="protein sequence ID" value="KAG0152354.1"/>
    <property type="molecule type" value="Genomic_DNA"/>
</dbReference>
<organism evidence="2 3">
    <name type="scientific">Cronartium quercuum f. sp. fusiforme G11</name>
    <dbReference type="NCBI Taxonomy" id="708437"/>
    <lineage>
        <taxon>Eukaryota</taxon>
        <taxon>Fungi</taxon>
        <taxon>Dikarya</taxon>
        <taxon>Basidiomycota</taxon>
        <taxon>Pucciniomycotina</taxon>
        <taxon>Pucciniomycetes</taxon>
        <taxon>Pucciniales</taxon>
        <taxon>Coleosporiaceae</taxon>
        <taxon>Cronartium</taxon>
    </lineage>
</organism>
<sequence>MVWLRRRSPQDSINFKRNYSRTLQFQSGSSYTFTDSSQDEGETHRRPRSYIFRKTKPYRPSLIELDKSPLINAVGSPHLNLPTDEADDTLEPDETTSVSSRSLTAAIATGHFELAVKLFERLSARKRSKLATQTYNSLFNLAASECRHETDSIDTNFGSDISIHSTFTQMHQNPSSPDYVSKELRIAKVENMFHSIGREFSVDQRIHQLEVSIHAAALRMRDIITSPDYALASPSFKFQTQFRESQDRISEIICRLPKLNDVANITADDLAYVIPFPILGFYARFLALFHQPGQPLKMMRKVFYAYLIGRRRSCDSNENSNRRYNHTDFSDVAGIETGAMIMNILRNKVHHRMSALKLAIRMITKGNLYPDQCNLFRLLRRMFVSKPEWDSVVRLQSTLEDPAVAGWLYQQIALIEAESGRVQRVFAIARNVLYPHLQFTDLNSHGTLDLAIFTHAIQAVLDRRHCTTLGQGSVTSDLQEAARMREKMLERGLIPAPELDDIILRAVYQAAKQISDVKIRHNFLQMLVTSLFPRNKVVRMTCPDIGRQLASHPGKSVEAFRLMRWLMRWNELKLALMVFQSMSRYGYITSLGALPQHDLKRLLDKALACHPEVGAELYQHISMSGYDTNGIFFKAFKKKAIQMADVSLAVYLLKIMEERSSPKFNPREVTRIIACFARRRPTPGNMEKTLKLFGLVWQRWKPHFEVSFFELILSQLKKIPPIKLQTRPQLTQLLESTVACLSESGLRPKEASELKDRFTEYIAASSLTVNNHSSVVVSNKLACNWISQLDADNLECTSKCGTLVALLSQQIRALDITAAKSTLRKAIDLDILIPAPHIGVLLNMLVDKKAYEEVAELNKLWRGMSWKFRKTEKGDDKLVIEAIVRMERQLQWQNYDINLT</sequence>
<keyword evidence="3" id="KW-1185">Reference proteome</keyword>
<feature type="region of interest" description="Disordered" evidence="1">
    <location>
        <begin position="76"/>
        <end position="97"/>
    </location>
</feature>
<dbReference type="AlphaFoldDB" id="A0A9P6NUU6"/>
<dbReference type="Proteomes" id="UP000886653">
    <property type="component" value="Unassembled WGS sequence"/>
</dbReference>
<evidence type="ECO:0000313" key="3">
    <source>
        <dbReference type="Proteomes" id="UP000886653"/>
    </source>
</evidence>